<organism evidence="1 2">
    <name type="scientific">Caerostris darwini</name>
    <dbReference type="NCBI Taxonomy" id="1538125"/>
    <lineage>
        <taxon>Eukaryota</taxon>
        <taxon>Metazoa</taxon>
        <taxon>Ecdysozoa</taxon>
        <taxon>Arthropoda</taxon>
        <taxon>Chelicerata</taxon>
        <taxon>Arachnida</taxon>
        <taxon>Araneae</taxon>
        <taxon>Araneomorphae</taxon>
        <taxon>Entelegynae</taxon>
        <taxon>Araneoidea</taxon>
        <taxon>Araneidae</taxon>
        <taxon>Caerostris</taxon>
    </lineage>
</organism>
<gene>
    <name evidence="1" type="ORF">CDAR_300521</name>
</gene>
<name>A0AAV4RPH1_9ARAC</name>
<dbReference type="Proteomes" id="UP001054837">
    <property type="component" value="Unassembled WGS sequence"/>
</dbReference>
<accession>A0AAV4RPH1</accession>
<protein>
    <submittedName>
        <fullName evidence="1">Uncharacterized protein</fullName>
    </submittedName>
</protein>
<evidence type="ECO:0000313" key="1">
    <source>
        <dbReference type="EMBL" id="GIY24158.1"/>
    </source>
</evidence>
<dbReference type="AlphaFoldDB" id="A0AAV4RPH1"/>
<reference evidence="1 2" key="1">
    <citation type="submission" date="2021-06" db="EMBL/GenBank/DDBJ databases">
        <title>Caerostris darwini draft genome.</title>
        <authorList>
            <person name="Kono N."/>
            <person name="Arakawa K."/>
        </authorList>
    </citation>
    <scope>NUCLEOTIDE SEQUENCE [LARGE SCALE GENOMIC DNA]</scope>
</reference>
<evidence type="ECO:0000313" key="2">
    <source>
        <dbReference type="Proteomes" id="UP001054837"/>
    </source>
</evidence>
<keyword evidence="2" id="KW-1185">Reference proteome</keyword>
<dbReference type="EMBL" id="BPLQ01006642">
    <property type="protein sequence ID" value="GIY24158.1"/>
    <property type="molecule type" value="Genomic_DNA"/>
</dbReference>
<proteinExistence type="predicted"/>
<sequence>MPQVSTRKQPSTFTSRNVQPTVAFSEILRQGNEAKSVGPAPHPIMVTESLPAATTNSSAPVSASSECSLTEISVFDGSGSPEPISVK</sequence>
<comment type="caution">
    <text evidence="1">The sequence shown here is derived from an EMBL/GenBank/DDBJ whole genome shotgun (WGS) entry which is preliminary data.</text>
</comment>